<proteinExistence type="predicted"/>
<accession>D6TC60</accession>
<evidence type="ECO:0000313" key="1">
    <source>
        <dbReference type="EMBL" id="EFH88096.1"/>
    </source>
</evidence>
<sequence length="156" mass="16903">MPAGGTGLARVRRVHSHHLPSSFFRFGAARRVKNIDHEASAIRFREVSFFHQRTHDQRLDRQQPKADDQLARFLLDEVLAPVANAFVDARHDVAFLLAFFRAFGSPGELAGSPRQCGLVFAEKAGIGNGFSGAQVGKGVEANVNANGFLTGMAIGC</sequence>
<gene>
    <name evidence="1" type="ORF">Krac_9485</name>
</gene>
<comment type="caution">
    <text evidence="1">The sequence shown here is derived from an EMBL/GenBank/DDBJ whole genome shotgun (WGS) entry which is preliminary data.</text>
</comment>
<name>D6TC60_KTERA</name>
<reference evidence="1 2" key="1">
    <citation type="journal article" date="2011" name="Stand. Genomic Sci.">
        <title>Non-contiguous finished genome sequence and contextual data of the filamentous soil bacterium Ktedonobacter racemifer type strain (SOSP1-21).</title>
        <authorList>
            <person name="Chang Y.J."/>
            <person name="Land M."/>
            <person name="Hauser L."/>
            <person name="Chertkov O."/>
            <person name="Del Rio T.G."/>
            <person name="Nolan M."/>
            <person name="Copeland A."/>
            <person name="Tice H."/>
            <person name="Cheng J.F."/>
            <person name="Lucas S."/>
            <person name="Han C."/>
            <person name="Goodwin L."/>
            <person name="Pitluck S."/>
            <person name="Ivanova N."/>
            <person name="Ovchinikova G."/>
            <person name="Pati A."/>
            <person name="Chen A."/>
            <person name="Palaniappan K."/>
            <person name="Mavromatis K."/>
            <person name="Liolios K."/>
            <person name="Brettin T."/>
            <person name="Fiebig A."/>
            <person name="Rohde M."/>
            <person name="Abt B."/>
            <person name="Goker M."/>
            <person name="Detter J.C."/>
            <person name="Woyke T."/>
            <person name="Bristow J."/>
            <person name="Eisen J.A."/>
            <person name="Markowitz V."/>
            <person name="Hugenholtz P."/>
            <person name="Kyrpides N.C."/>
            <person name="Klenk H.P."/>
            <person name="Lapidus A."/>
        </authorList>
    </citation>
    <scope>NUCLEOTIDE SEQUENCE [LARGE SCALE GENOMIC DNA]</scope>
    <source>
        <strain evidence="2">DSM 44963</strain>
    </source>
</reference>
<dbReference type="InParanoid" id="D6TC60"/>
<dbReference type="AlphaFoldDB" id="D6TC60"/>
<protein>
    <submittedName>
        <fullName evidence="1">Uncharacterized protein</fullName>
    </submittedName>
</protein>
<evidence type="ECO:0000313" key="2">
    <source>
        <dbReference type="Proteomes" id="UP000004508"/>
    </source>
</evidence>
<keyword evidence="2" id="KW-1185">Reference proteome</keyword>
<organism evidence="1 2">
    <name type="scientific">Ktedonobacter racemifer DSM 44963</name>
    <dbReference type="NCBI Taxonomy" id="485913"/>
    <lineage>
        <taxon>Bacteria</taxon>
        <taxon>Bacillati</taxon>
        <taxon>Chloroflexota</taxon>
        <taxon>Ktedonobacteria</taxon>
        <taxon>Ktedonobacterales</taxon>
        <taxon>Ktedonobacteraceae</taxon>
        <taxon>Ktedonobacter</taxon>
    </lineage>
</organism>
<dbReference type="EMBL" id="ADVG01000001">
    <property type="protein sequence ID" value="EFH88096.1"/>
    <property type="molecule type" value="Genomic_DNA"/>
</dbReference>
<dbReference type="Proteomes" id="UP000004508">
    <property type="component" value="Unassembled WGS sequence"/>
</dbReference>